<evidence type="ECO:0000313" key="2">
    <source>
        <dbReference type="Proteomes" id="UP000027093"/>
    </source>
</evidence>
<dbReference type="KEGG" id="nvn:NVIE_015430"/>
<reference evidence="1 2" key="1">
    <citation type="journal article" date="2014" name="Int. J. Syst. Evol. Microbiol.">
        <title>Nitrososphaera viennensis gen. nov., sp. nov., an aerobic and mesophilic, ammonia-oxidizing archaeon from soil and a member of the archaeal phylum Thaumarchaeota.</title>
        <authorList>
            <person name="Stieglmeier M."/>
            <person name="Klingl A."/>
            <person name="Alves R.J."/>
            <person name="Rittmann S.K."/>
            <person name="Melcher M."/>
            <person name="Leisch N."/>
            <person name="Schleper C."/>
        </authorList>
    </citation>
    <scope>NUCLEOTIDE SEQUENCE [LARGE SCALE GENOMIC DNA]</scope>
    <source>
        <strain evidence="1">EN76</strain>
    </source>
</reference>
<sequence length="218" mass="23929">MVCTCASWLDGQPHINKAGLRRYNQMAEKAKRSVFGASVSSRLVERYLFNFRVAPDIVASRIPVDWLKPRVVNGWGVVSFCILKLEHVTLKPLPSLLGFNTTSCAYRCSVIDTSGERPEPSVYIPGRSTDLAIVSRLGPAVFSGAMPVIRTGIAHTPDSVDITASYLDGRNMFSAKVRPEVPEKLDSQLFGSFDELVDFIKGGVSSYTPSTRATVTRK</sequence>
<name>A0A060HRG1_9ARCH</name>
<proteinExistence type="predicted"/>
<dbReference type="STRING" id="926571.NVIE_015430"/>
<dbReference type="Proteomes" id="UP000027093">
    <property type="component" value="Chromosome"/>
</dbReference>
<gene>
    <name evidence="1" type="ORF">NVIE_015430</name>
</gene>
<accession>A0A060HRG1</accession>
<protein>
    <submittedName>
        <fullName evidence="1">Uncharacterized protein</fullName>
    </submittedName>
</protein>
<evidence type="ECO:0000313" key="1">
    <source>
        <dbReference type="EMBL" id="AIC15792.1"/>
    </source>
</evidence>
<organism evidence="1 2">
    <name type="scientific">Nitrososphaera viennensis EN76</name>
    <dbReference type="NCBI Taxonomy" id="926571"/>
    <lineage>
        <taxon>Archaea</taxon>
        <taxon>Nitrososphaerota</taxon>
        <taxon>Nitrososphaeria</taxon>
        <taxon>Nitrososphaerales</taxon>
        <taxon>Nitrososphaeraceae</taxon>
        <taxon>Nitrososphaera</taxon>
    </lineage>
</organism>
<dbReference type="AlphaFoldDB" id="A0A060HRG1"/>
<keyword evidence="2" id="KW-1185">Reference proteome</keyword>
<dbReference type="EMBL" id="CP007536">
    <property type="protein sequence ID" value="AIC15792.1"/>
    <property type="molecule type" value="Genomic_DNA"/>
</dbReference>
<dbReference type="HOGENOM" id="CLU_1264599_0_0_2"/>